<proteinExistence type="predicted"/>
<organism evidence="1">
    <name type="scientific">marine sediment metagenome</name>
    <dbReference type="NCBI Taxonomy" id="412755"/>
    <lineage>
        <taxon>unclassified sequences</taxon>
        <taxon>metagenomes</taxon>
        <taxon>ecological metagenomes</taxon>
    </lineage>
</organism>
<gene>
    <name evidence="1" type="ORF">LCGC14_2777100</name>
</gene>
<dbReference type="EMBL" id="LAZR01051485">
    <property type="protein sequence ID" value="KKK85060.1"/>
    <property type="molecule type" value="Genomic_DNA"/>
</dbReference>
<protein>
    <submittedName>
        <fullName evidence="1">Uncharacterized protein</fullName>
    </submittedName>
</protein>
<sequence length="78" mass="8304">MTTEEWLQRARDTGTSIDMSVSCPKCWLPVLLDGSGADVSGDGHRGCQCGTVATLEELKKAFGIEGMSGSCHDVSRID</sequence>
<accession>A0A0F8ZGD7</accession>
<evidence type="ECO:0000313" key="1">
    <source>
        <dbReference type="EMBL" id="KKK85060.1"/>
    </source>
</evidence>
<name>A0A0F8ZGD7_9ZZZZ</name>
<dbReference type="AlphaFoldDB" id="A0A0F8ZGD7"/>
<reference evidence="1" key="1">
    <citation type="journal article" date="2015" name="Nature">
        <title>Complex archaea that bridge the gap between prokaryotes and eukaryotes.</title>
        <authorList>
            <person name="Spang A."/>
            <person name="Saw J.H."/>
            <person name="Jorgensen S.L."/>
            <person name="Zaremba-Niedzwiedzka K."/>
            <person name="Martijn J."/>
            <person name="Lind A.E."/>
            <person name="van Eijk R."/>
            <person name="Schleper C."/>
            <person name="Guy L."/>
            <person name="Ettema T.J."/>
        </authorList>
    </citation>
    <scope>NUCLEOTIDE SEQUENCE</scope>
</reference>
<comment type="caution">
    <text evidence="1">The sequence shown here is derived from an EMBL/GenBank/DDBJ whole genome shotgun (WGS) entry which is preliminary data.</text>
</comment>